<feature type="transmembrane region" description="Helical" evidence="2">
    <location>
        <begin position="1195"/>
        <end position="1212"/>
    </location>
</feature>
<feature type="transmembrane region" description="Helical" evidence="2">
    <location>
        <begin position="1536"/>
        <end position="1557"/>
    </location>
</feature>
<feature type="transmembrane region" description="Helical" evidence="2">
    <location>
        <begin position="1171"/>
        <end position="1189"/>
    </location>
</feature>
<protein>
    <submittedName>
        <fullName evidence="3">Uncharacterized protein</fullName>
    </submittedName>
</protein>
<evidence type="ECO:0000256" key="2">
    <source>
        <dbReference type="SAM" id="Phobius"/>
    </source>
</evidence>
<feature type="transmembrane region" description="Helical" evidence="2">
    <location>
        <begin position="802"/>
        <end position="821"/>
    </location>
</feature>
<feature type="transmembrane region" description="Helical" evidence="2">
    <location>
        <begin position="1419"/>
        <end position="1442"/>
    </location>
</feature>
<feature type="transmembrane region" description="Helical" evidence="2">
    <location>
        <begin position="460"/>
        <end position="478"/>
    </location>
</feature>
<feature type="region of interest" description="Disordered" evidence="1">
    <location>
        <begin position="163"/>
        <end position="185"/>
    </location>
</feature>
<feature type="transmembrane region" description="Helical" evidence="2">
    <location>
        <begin position="590"/>
        <end position="609"/>
    </location>
</feature>
<feature type="transmembrane region" description="Helical" evidence="2">
    <location>
        <begin position="541"/>
        <end position="559"/>
    </location>
</feature>
<feature type="transmembrane region" description="Helical" evidence="2">
    <location>
        <begin position="1008"/>
        <end position="1028"/>
    </location>
</feature>
<feature type="transmembrane region" description="Helical" evidence="2">
    <location>
        <begin position="1060"/>
        <end position="1080"/>
    </location>
</feature>
<feature type="transmembrane region" description="Helical" evidence="2">
    <location>
        <begin position="1141"/>
        <end position="1159"/>
    </location>
</feature>
<dbReference type="NCBIfam" id="NF047321">
    <property type="entry name" value="SCO7613_CTERM"/>
    <property type="match status" value="1"/>
</dbReference>
<feature type="transmembrane region" description="Helical" evidence="2">
    <location>
        <begin position="1307"/>
        <end position="1327"/>
    </location>
</feature>
<feature type="transmembrane region" description="Helical" evidence="2">
    <location>
        <begin position="730"/>
        <end position="751"/>
    </location>
</feature>
<feature type="transmembrane region" description="Helical" evidence="2">
    <location>
        <begin position="339"/>
        <end position="361"/>
    </location>
</feature>
<feature type="transmembrane region" description="Helical" evidence="2">
    <location>
        <begin position="858"/>
        <end position="876"/>
    </location>
</feature>
<feature type="transmembrane region" description="Helical" evidence="2">
    <location>
        <begin position="285"/>
        <end position="303"/>
    </location>
</feature>
<feature type="compositionally biased region" description="Pro residues" evidence="1">
    <location>
        <begin position="168"/>
        <end position="181"/>
    </location>
</feature>
<feature type="transmembrane region" description="Helical" evidence="2">
    <location>
        <begin position="490"/>
        <end position="514"/>
    </location>
</feature>
<feature type="transmembrane region" description="Helical" evidence="2">
    <location>
        <begin position="952"/>
        <end position="970"/>
    </location>
</feature>
<feature type="transmembrane region" description="Helical" evidence="2">
    <location>
        <begin position="1481"/>
        <end position="1502"/>
    </location>
</feature>
<feature type="transmembrane region" description="Helical" evidence="2">
    <location>
        <begin position="1664"/>
        <end position="1683"/>
    </location>
</feature>
<feature type="transmembrane region" description="Helical" evidence="2">
    <location>
        <begin position="1612"/>
        <end position="1632"/>
    </location>
</feature>
<feature type="transmembrane region" description="Helical" evidence="2">
    <location>
        <begin position="616"/>
        <end position="634"/>
    </location>
</feature>
<feature type="transmembrane region" description="Helical" evidence="2">
    <location>
        <begin position="315"/>
        <end position="333"/>
    </location>
</feature>
<feature type="transmembrane region" description="Helical" evidence="2">
    <location>
        <begin position="1339"/>
        <end position="1358"/>
    </location>
</feature>
<feature type="transmembrane region" description="Helical" evidence="2">
    <location>
        <begin position="1365"/>
        <end position="1385"/>
    </location>
</feature>
<evidence type="ECO:0000313" key="4">
    <source>
        <dbReference type="Proteomes" id="UP000598426"/>
    </source>
</evidence>
<proteinExistence type="predicted"/>
<name>A0ABR8NVX8_9MICO</name>
<feature type="transmembrane region" description="Helical" evidence="2">
    <location>
        <begin position="1454"/>
        <end position="1474"/>
    </location>
</feature>
<keyword evidence="2" id="KW-0812">Transmembrane</keyword>
<feature type="transmembrane region" description="Helical" evidence="2">
    <location>
        <begin position="227"/>
        <end position="244"/>
    </location>
</feature>
<keyword evidence="4" id="KW-1185">Reference proteome</keyword>
<feature type="transmembrane region" description="Helical" evidence="2">
    <location>
        <begin position="1034"/>
        <end position="1053"/>
    </location>
</feature>
<feature type="transmembrane region" description="Helical" evidence="2">
    <location>
        <begin position="397"/>
        <end position="418"/>
    </location>
</feature>
<reference evidence="3 4" key="1">
    <citation type="submission" date="2020-09" db="EMBL/GenBank/DDBJ databases">
        <title>Isolation and identification of active actinomycetes.</title>
        <authorList>
            <person name="Li X."/>
        </authorList>
    </citation>
    <scope>NUCLEOTIDE SEQUENCE [LARGE SCALE GENOMIC DNA]</scope>
    <source>
        <strain evidence="3 4">NEAU-LLC</strain>
    </source>
</reference>
<organism evidence="3 4">
    <name type="scientific">Microbacterium helvum</name>
    <dbReference type="NCBI Taxonomy" id="2773713"/>
    <lineage>
        <taxon>Bacteria</taxon>
        <taxon>Bacillati</taxon>
        <taxon>Actinomycetota</taxon>
        <taxon>Actinomycetes</taxon>
        <taxon>Micrococcales</taxon>
        <taxon>Microbacteriaceae</taxon>
        <taxon>Microbacterium</taxon>
    </lineage>
</organism>
<feature type="transmembrane region" description="Helical" evidence="2">
    <location>
        <begin position="1224"/>
        <end position="1244"/>
    </location>
</feature>
<feature type="transmembrane region" description="Helical" evidence="2">
    <location>
        <begin position="1086"/>
        <end position="1103"/>
    </location>
</feature>
<feature type="transmembrane region" description="Helical" evidence="2">
    <location>
        <begin position="1250"/>
        <end position="1269"/>
    </location>
</feature>
<dbReference type="EMBL" id="JACXZS010000016">
    <property type="protein sequence ID" value="MBD3943746.1"/>
    <property type="molecule type" value="Genomic_DNA"/>
</dbReference>
<feature type="transmembrane region" description="Helical" evidence="2">
    <location>
        <begin position="430"/>
        <end position="454"/>
    </location>
</feature>
<feature type="transmembrane region" description="Helical" evidence="2">
    <location>
        <begin position="701"/>
        <end position="723"/>
    </location>
</feature>
<feature type="transmembrane region" description="Helical" evidence="2">
    <location>
        <begin position="373"/>
        <end position="391"/>
    </location>
</feature>
<feature type="transmembrane region" description="Helical" evidence="2">
    <location>
        <begin position="1115"/>
        <end position="1135"/>
    </location>
</feature>
<feature type="transmembrane region" description="Helical" evidence="2">
    <location>
        <begin position="566"/>
        <end position="584"/>
    </location>
</feature>
<feature type="transmembrane region" description="Helical" evidence="2">
    <location>
        <begin position="196"/>
        <end position="221"/>
    </location>
</feature>
<feature type="transmembrane region" description="Helical" evidence="2">
    <location>
        <begin position="888"/>
        <end position="912"/>
    </location>
</feature>
<evidence type="ECO:0000313" key="3">
    <source>
        <dbReference type="EMBL" id="MBD3943746.1"/>
    </source>
</evidence>
<feature type="transmembrane region" description="Helical" evidence="2">
    <location>
        <begin position="1639"/>
        <end position="1658"/>
    </location>
</feature>
<dbReference type="RefSeq" id="WP_191173343.1">
    <property type="nucleotide sequence ID" value="NZ_JACXZS010000016.1"/>
</dbReference>
<feature type="transmembrane region" description="Helical" evidence="2">
    <location>
        <begin position="1391"/>
        <end position="1412"/>
    </location>
</feature>
<accession>A0ABR8NVX8</accession>
<keyword evidence="2" id="KW-0472">Membrane</keyword>
<keyword evidence="2" id="KW-1133">Transmembrane helix</keyword>
<dbReference type="Proteomes" id="UP000598426">
    <property type="component" value="Unassembled WGS sequence"/>
</dbReference>
<comment type="caution">
    <text evidence="3">The sequence shown here is derived from an EMBL/GenBank/DDBJ whole genome shotgun (WGS) entry which is preliminary data.</text>
</comment>
<feature type="transmembrane region" description="Helical" evidence="2">
    <location>
        <begin position="827"/>
        <end position="846"/>
    </location>
</feature>
<feature type="transmembrane region" description="Helical" evidence="2">
    <location>
        <begin position="771"/>
        <end position="790"/>
    </location>
</feature>
<evidence type="ECO:0000256" key="1">
    <source>
        <dbReference type="SAM" id="MobiDB-lite"/>
    </source>
</evidence>
<feature type="transmembrane region" description="Helical" evidence="2">
    <location>
        <begin position="1508"/>
        <end position="1529"/>
    </location>
</feature>
<feature type="transmembrane region" description="Helical" evidence="2">
    <location>
        <begin position="256"/>
        <end position="273"/>
    </location>
</feature>
<sequence length="1703" mass="169885">MTEPRTATRIWPSSPYDLADAHRCPSCFTVVSAATCPSCGFALTDARAPQVLELGRRLLDTEIARQRLIDEIRASHAAVQVDAATPGSASVSAIRVVAADATVPAPAAPRPIPTEADVAVPTLTDAEPDPLVALSALSAEAESGTPELPLPSTVAPAAATVSQTVPARPGPEAPGRPPAAPAPVASTPRRRLTVPVLLLIVGVSLVGIAAVFFLLLAWFVAGIAVKALIIGAITLATIVVASWLPRRDLTATAEGVGALGVVLLALDAWAVRANDLFGAGGTDPAVYTGVAALVVAALCRVWARVSGLRGPDLATSLAVPAGAGFLVGGLAALPSAEALVAGFLGAGVGGLVHALPAPWSSARGGAGGVPERVVLAASGILAVIAAALTAWTATGDAVAVAVWSSALVVVLGAAHAWLARRPVAGEPLPAADLLSGAAGGLAATAAGLSGWQLALRIDEPLFAVLVAPVLAVGTAVVVDLLRQRRPRSAWIAPAIASAVIGGVSLAGIVISWLWQGTSAIADSWTPWHTDAFAVPLAAPEAPLLAVIGAVLVAALLLLSPTLRRPVLTDVRAIVVAVVLLTAAARTAVPAALVGAALAVAIGALLAVVVRHRAGGTAWGWIAAGLGSVVMAYAAGTATPWLWLIGIVVAAAYPVALRLLLRPADLPAVAAALGPVAVGAVSALLAPGALSAVTGVRIGMDAVVPALLQWVAVAALAAAIALRVERASRSALAVSAEALVVVGLAWTATAAIGAPGSTTGSNALATVLGEPWTGIACGALLAAGLIVVALGRTRVEGVARLGATALLAPALAGLAHTVLAALGVAQTGWAAAVLVAAAAAVPVLAALLSATTRPTSNPVAARSAAAVPAATAARAAADLGAAATVAVTAWGIAPALAWAVLALVAVGFGAAAVTRGWTAPAVSTGDGSADRSGDERFTTRAVGVPVSRAPRRLLLWPALVATIAAWWSWLGDGTPATAFTVEAYTVPAAVALVAAAAMTAWLRRRAEASIALAAGLGIGLWNSAVVGWTGTPVRGAVVALVGAAIALALSFTPVRGIRPVSLVGAAVAVAGIALVVVERAADGPWTPLWLLLLVVVAYASGFGMTRVRSRDAATQAYALVVPLAALVVAIVPLWPLLNEPRVVIAAFVVQGALHLAAAALDRLPWTAATRWVSFVGAVAVGAGALVQGHVDAIEAVTLPIALFCLGGAVLGMLRRGRAGRPWPDGEGAAWIGGLLLAGAPSLVAAPEPARVWTVIVAALVAAAALAAIPVRETPAVQAVTVEPAAPAPVALPTITTPHEPRPRRTGLAALRAPSALVLSGLALAMGVRGFVAPMLESGEAAAIVAAVGALGIAVLLTATANGPRDVVAPAWLAGVGSVVLAVVAIARTDGDLGRTVLVAVIGGAIGVGGAAVLGLPRWRALGGVLAVGGLAVSLIACGVRFAWVRDAAGFEPDLFLLVAAGITLAIGLTALRATASVRVGRVVGAGFAVATVLFTIAEGMLLATHDEGSGMRTVFAMSALTVVAISGVLAHGRLGAMLVAAAAISGVALGIVALLAFGVRPVELVTVPPALGGLAYGALALRRRPDARSWPTLGPWLALLTVPSLLLDFGTSALWRIVALGVVAIALVVVGAVRRLQAPLVLGAVVLLVHAVAQLWPWISAAYTAVPWWLWLGIGGALLIYIAARYERRMRALRTAYLAVTSLR</sequence>
<gene>
    <name evidence="3" type="ORF">IF188_18800</name>
</gene>
<feature type="transmembrane region" description="Helical" evidence="2">
    <location>
        <begin position="982"/>
        <end position="1001"/>
    </location>
</feature>
<feature type="transmembrane region" description="Helical" evidence="2">
    <location>
        <begin position="640"/>
        <end position="660"/>
    </location>
</feature>
<dbReference type="InterPro" id="IPR058062">
    <property type="entry name" value="SCO7613_C"/>
</dbReference>
<feature type="transmembrane region" description="Helical" evidence="2">
    <location>
        <begin position="667"/>
        <end position="689"/>
    </location>
</feature>